<dbReference type="SUPFAM" id="SSF52172">
    <property type="entry name" value="CheY-like"/>
    <property type="match status" value="1"/>
</dbReference>
<dbReference type="GO" id="GO:0000160">
    <property type="term" value="P:phosphorelay signal transduction system"/>
    <property type="evidence" value="ECO:0007669"/>
    <property type="project" value="InterPro"/>
</dbReference>
<dbReference type="EMBL" id="CAEZXS010000023">
    <property type="protein sequence ID" value="CAB4689762.1"/>
    <property type="molecule type" value="Genomic_DNA"/>
</dbReference>
<dbReference type="AlphaFoldDB" id="A0A6J6NUV7"/>
<dbReference type="EMBL" id="CAFBQW010000137">
    <property type="protein sequence ID" value="CAB5067511.1"/>
    <property type="molecule type" value="Genomic_DNA"/>
</dbReference>
<feature type="domain" description="Response regulatory" evidence="1">
    <location>
        <begin position="4"/>
        <end position="117"/>
    </location>
</feature>
<name>A0A6J6NUV7_9ZZZZ</name>
<evidence type="ECO:0000313" key="3">
    <source>
        <dbReference type="EMBL" id="CAB5067511.1"/>
    </source>
</evidence>
<protein>
    <submittedName>
        <fullName evidence="2">Unannotated protein</fullName>
    </submittedName>
</protein>
<sequence length="132" mass="13920">MSARVLVCEDQPHVADILLAVLRTAGFEAESLARPAEVPDVMLRESVAVLLVSLSGCEPGATTELLAQLRGRPEPVLNQAAILVMSDQPLAADCGADAALQRPVEAQRLVDAVTEIAATGSLARELRRNAAR</sequence>
<organism evidence="2">
    <name type="scientific">freshwater metagenome</name>
    <dbReference type="NCBI Taxonomy" id="449393"/>
    <lineage>
        <taxon>unclassified sequences</taxon>
        <taxon>metagenomes</taxon>
        <taxon>ecological metagenomes</taxon>
    </lineage>
</organism>
<dbReference type="InterPro" id="IPR001789">
    <property type="entry name" value="Sig_transdc_resp-reg_receiver"/>
</dbReference>
<gene>
    <name evidence="2" type="ORF">UFOPK2582_00335</name>
    <name evidence="3" type="ORF">UFOPK4354_01229</name>
</gene>
<accession>A0A6J6NUV7</accession>
<dbReference type="PROSITE" id="PS50110">
    <property type="entry name" value="RESPONSE_REGULATORY"/>
    <property type="match status" value="1"/>
</dbReference>
<evidence type="ECO:0000313" key="2">
    <source>
        <dbReference type="EMBL" id="CAB4689762.1"/>
    </source>
</evidence>
<reference evidence="2" key="1">
    <citation type="submission" date="2020-05" db="EMBL/GenBank/DDBJ databases">
        <authorList>
            <person name="Chiriac C."/>
            <person name="Salcher M."/>
            <person name="Ghai R."/>
            <person name="Kavagutti S V."/>
        </authorList>
    </citation>
    <scope>NUCLEOTIDE SEQUENCE</scope>
</reference>
<dbReference type="Gene3D" id="3.40.50.2300">
    <property type="match status" value="1"/>
</dbReference>
<evidence type="ECO:0000259" key="1">
    <source>
        <dbReference type="PROSITE" id="PS50110"/>
    </source>
</evidence>
<proteinExistence type="predicted"/>
<dbReference type="InterPro" id="IPR011006">
    <property type="entry name" value="CheY-like_superfamily"/>
</dbReference>